<dbReference type="AlphaFoldDB" id="A0A9E6XW40"/>
<keyword evidence="2 6" id="KW-0813">Transport</keyword>
<evidence type="ECO:0000256" key="7">
    <source>
        <dbReference type="SAM" id="Phobius"/>
    </source>
</evidence>
<evidence type="ECO:0000256" key="2">
    <source>
        <dbReference type="ARBA" id="ARBA00022448"/>
    </source>
</evidence>
<dbReference type="Pfam" id="PF00230">
    <property type="entry name" value="MIP"/>
    <property type="match status" value="1"/>
</dbReference>
<protein>
    <submittedName>
        <fullName evidence="8">Aquaporin Z</fullName>
    </submittedName>
</protein>
<dbReference type="Proteomes" id="UP001162834">
    <property type="component" value="Chromosome"/>
</dbReference>
<organism evidence="8 9">
    <name type="scientific">Capillimicrobium parvum</name>
    <dbReference type="NCBI Taxonomy" id="2884022"/>
    <lineage>
        <taxon>Bacteria</taxon>
        <taxon>Bacillati</taxon>
        <taxon>Actinomycetota</taxon>
        <taxon>Thermoleophilia</taxon>
        <taxon>Solirubrobacterales</taxon>
        <taxon>Capillimicrobiaceae</taxon>
        <taxon>Capillimicrobium</taxon>
    </lineage>
</organism>
<gene>
    <name evidence="8" type="primary">aqpZ_1</name>
    <name evidence="8" type="ORF">DSM104329_01916</name>
</gene>
<feature type="transmembrane region" description="Helical" evidence="7">
    <location>
        <begin position="116"/>
        <end position="135"/>
    </location>
</feature>
<dbReference type="GO" id="GO:0015267">
    <property type="term" value="F:channel activity"/>
    <property type="evidence" value="ECO:0007669"/>
    <property type="project" value="InterPro"/>
</dbReference>
<dbReference type="PANTHER" id="PTHR45724">
    <property type="entry name" value="AQUAPORIN NIP2-1"/>
    <property type="match status" value="1"/>
</dbReference>
<dbReference type="InterPro" id="IPR000425">
    <property type="entry name" value="MIP"/>
</dbReference>
<dbReference type="GO" id="GO:0016020">
    <property type="term" value="C:membrane"/>
    <property type="evidence" value="ECO:0007669"/>
    <property type="project" value="UniProtKB-SubCell"/>
</dbReference>
<dbReference type="PANTHER" id="PTHR45724:SF13">
    <property type="entry name" value="AQUAPORIN NIP1-1-RELATED"/>
    <property type="match status" value="1"/>
</dbReference>
<comment type="similarity">
    <text evidence="6">Belongs to the MIP/aquaporin (TC 1.A.8) family.</text>
</comment>
<feature type="transmembrane region" description="Helical" evidence="7">
    <location>
        <begin position="26"/>
        <end position="46"/>
    </location>
</feature>
<evidence type="ECO:0000313" key="8">
    <source>
        <dbReference type="EMBL" id="UGS35523.1"/>
    </source>
</evidence>
<dbReference type="InterPro" id="IPR023271">
    <property type="entry name" value="Aquaporin-like"/>
</dbReference>
<evidence type="ECO:0000313" key="9">
    <source>
        <dbReference type="Proteomes" id="UP001162834"/>
    </source>
</evidence>
<feature type="transmembrane region" description="Helical" evidence="7">
    <location>
        <begin position="185"/>
        <end position="206"/>
    </location>
</feature>
<dbReference type="InterPro" id="IPR022357">
    <property type="entry name" value="MIP_CS"/>
</dbReference>
<keyword evidence="9" id="KW-1185">Reference proteome</keyword>
<feature type="transmembrane region" description="Helical" evidence="7">
    <location>
        <begin position="142"/>
        <end position="165"/>
    </location>
</feature>
<keyword evidence="4 7" id="KW-1133">Transmembrane helix</keyword>
<evidence type="ECO:0000256" key="1">
    <source>
        <dbReference type="ARBA" id="ARBA00004141"/>
    </source>
</evidence>
<accession>A0A9E6XW40</accession>
<evidence type="ECO:0000256" key="5">
    <source>
        <dbReference type="ARBA" id="ARBA00023136"/>
    </source>
</evidence>
<proteinExistence type="inferred from homology"/>
<keyword evidence="5 7" id="KW-0472">Membrane</keyword>
<dbReference type="SUPFAM" id="SSF81338">
    <property type="entry name" value="Aquaporin-like"/>
    <property type="match status" value="1"/>
</dbReference>
<evidence type="ECO:0000256" key="3">
    <source>
        <dbReference type="ARBA" id="ARBA00022692"/>
    </source>
</evidence>
<dbReference type="InterPro" id="IPR034294">
    <property type="entry name" value="Aquaporin_transptr"/>
</dbReference>
<dbReference type="Gene3D" id="1.20.1080.10">
    <property type="entry name" value="Glycerol uptake facilitator protein"/>
    <property type="match status" value="1"/>
</dbReference>
<comment type="subcellular location">
    <subcellularLocation>
        <location evidence="1">Membrane</location>
        <topology evidence="1">Multi-pass membrane protein</topology>
    </subcellularLocation>
</comment>
<dbReference type="PROSITE" id="PS00221">
    <property type="entry name" value="MIP"/>
    <property type="match status" value="1"/>
</dbReference>
<dbReference type="PRINTS" id="PR00783">
    <property type="entry name" value="MINTRINSICP"/>
</dbReference>
<dbReference type="KEGG" id="sbae:DSM104329_01916"/>
<keyword evidence="3 6" id="KW-0812">Transmembrane</keyword>
<name>A0A9E6XW40_9ACTN</name>
<evidence type="ECO:0000256" key="6">
    <source>
        <dbReference type="RuleBase" id="RU000477"/>
    </source>
</evidence>
<feature type="transmembrane region" description="Helical" evidence="7">
    <location>
        <begin position="74"/>
        <end position="96"/>
    </location>
</feature>
<dbReference type="EMBL" id="CP087164">
    <property type="protein sequence ID" value="UGS35523.1"/>
    <property type="molecule type" value="Genomic_DNA"/>
</dbReference>
<evidence type="ECO:0000256" key="4">
    <source>
        <dbReference type="ARBA" id="ARBA00022989"/>
    </source>
</evidence>
<reference evidence="8" key="1">
    <citation type="journal article" date="2022" name="Int. J. Syst. Evol. Microbiol.">
        <title>Pseudomonas aegrilactucae sp. nov. and Pseudomonas morbosilactucae sp. nov., pathogens causing bacterial rot of lettuce in Japan.</title>
        <authorList>
            <person name="Sawada H."/>
            <person name="Fujikawa T."/>
            <person name="Satou M."/>
        </authorList>
    </citation>
    <scope>NUCLEOTIDE SEQUENCE</scope>
    <source>
        <strain evidence="8">0166_1</strain>
    </source>
</reference>
<sequence length="221" mass="22025">MEAIGAFALVVAGCGAIIADTTRDGALGTVGISLVFGLIIMVMVYAGGHLSGAHYNPAVTIAFALARHFPVREAVAYIGSQVAGAVAGAGLLLAAWTDRPADLGATVPSVATGTALLYEVVLTALLMFVITAVATDTRAVGAAAAIAIGGAVGLDALFGGPITGASMNPARSFGPALASGTWTDFWVYVAGPVAGAAIGVFAYELVRGRRPTGPPPITSER</sequence>